<dbReference type="RefSeq" id="WP_003502189.1">
    <property type="nucleotide sequence ID" value="NZ_GL834313.1"/>
</dbReference>
<evidence type="ECO:0000256" key="1">
    <source>
        <dbReference type="SAM" id="Phobius"/>
    </source>
</evidence>
<feature type="transmembrane region" description="Helical" evidence="1">
    <location>
        <begin position="9"/>
        <end position="31"/>
    </location>
</feature>
<keyword evidence="1" id="KW-0812">Transmembrane</keyword>
<dbReference type="Proteomes" id="UP000002970">
    <property type="component" value="Unassembled WGS sequence"/>
</dbReference>
<evidence type="ECO:0000313" key="3">
    <source>
        <dbReference type="Proteomes" id="UP000002970"/>
    </source>
</evidence>
<comment type="caution">
    <text evidence="2">The sequence shown here is derived from an EMBL/GenBank/DDBJ whole genome shotgun (WGS) entry which is preliminary data.</text>
</comment>
<reference evidence="2 3" key="1">
    <citation type="submission" date="2010-12" db="EMBL/GenBank/DDBJ databases">
        <title>The Genome Sequence of Clostridium symbiosum strain WAL-14163.</title>
        <authorList>
            <person name="Earl A."/>
            <person name="Ward D."/>
            <person name="Feldgarden M."/>
            <person name="Gevers D."/>
            <person name="Finegold S.M."/>
            <person name="Summanen P.H."/>
            <person name="Molitoris D.R."/>
            <person name="Vaisanen M.L."/>
            <person name="Daigneault M."/>
            <person name="Young S.K."/>
            <person name="Zeng Q."/>
            <person name="Gargeya S."/>
            <person name="Fitzgerald M."/>
            <person name="Haas B."/>
            <person name="Abouelleil A."/>
            <person name="Alvarado L."/>
            <person name="Arachchi H.M."/>
            <person name="Berlin A."/>
            <person name="Brown A."/>
            <person name="Chapman S.B."/>
            <person name="Chen Z."/>
            <person name="Dunbar C."/>
            <person name="Freedman E."/>
            <person name="Gearin G."/>
            <person name="Gellesch M."/>
            <person name="Goldberg J."/>
            <person name="Griggs A."/>
            <person name="Gujja S."/>
            <person name="Heilman E."/>
            <person name="Heiman D."/>
            <person name="Howarth C."/>
            <person name="Larson L."/>
            <person name="Lui A."/>
            <person name="MacDonald P.J.P."/>
            <person name="Mehta T."/>
            <person name="Montmayeur A."/>
            <person name="Murphy C."/>
            <person name="Neiman D."/>
            <person name="Pearson M."/>
            <person name="Priest M."/>
            <person name="Roberts A."/>
            <person name="Saif S."/>
            <person name="Shea T."/>
            <person name="Shenoy N."/>
            <person name="Sisk P."/>
            <person name="Stolte C."/>
            <person name="Sykes S."/>
            <person name="White J."/>
            <person name="Yandava C."/>
            <person name="Nusbaum C."/>
            <person name="Birren B."/>
        </authorList>
    </citation>
    <scope>NUCLEOTIDE SEQUENCE [LARGE SCALE GENOMIC DNA]</scope>
    <source>
        <strain evidence="2 3">WAL-14163</strain>
    </source>
</reference>
<keyword evidence="3" id="KW-1185">Reference proteome</keyword>
<protein>
    <submittedName>
        <fullName evidence="2">Uncharacterized protein</fullName>
    </submittedName>
</protein>
<gene>
    <name evidence="2" type="ORF">HMPREF9474_03112</name>
</gene>
<accession>E7GQB7</accession>
<sequence>MSKTLKRDLIAVIWTLLVTYAIGKWAFHLAYIERGYEAVGGEYLLIPVVYWGAWKAINYLFDSLEELENERNCRKKRSRGTARMRNYR</sequence>
<organism evidence="2 3">
    <name type="scientific">Clostridium symbiosum (strain WAL-14163)</name>
    <dbReference type="NCBI Taxonomy" id="742740"/>
    <lineage>
        <taxon>Bacteria</taxon>
        <taxon>Bacillati</taxon>
        <taxon>Bacillota</taxon>
        <taxon>Clostridia</taxon>
        <taxon>Lachnospirales</taxon>
        <taxon>Lachnospiraceae</taxon>
        <taxon>Otoolea</taxon>
    </lineage>
</organism>
<keyword evidence="1" id="KW-1133">Transmembrane helix</keyword>
<dbReference type="EMBL" id="ADLQ01000071">
    <property type="protein sequence ID" value="EGA92964.1"/>
    <property type="molecule type" value="Genomic_DNA"/>
</dbReference>
<evidence type="ECO:0000313" key="2">
    <source>
        <dbReference type="EMBL" id="EGA92964.1"/>
    </source>
</evidence>
<proteinExistence type="predicted"/>
<dbReference type="STRING" id="1512.GCA_900049235_03358"/>
<name>E7GQB7_CLOS6</name>
<keyword evidence="1" id="KW-0472">Membrane</keyword>
<dbReference type="HOGENOM" id="CLU_2523268_0_0_9"/>
<dbReference type="AlphaFoldDB" id="E7GQB7"/>